<feature type="compositionally biased region" description="Polar residues" evidence="2">
    <location>
        <begin position="11"/>
        <end position="20"/>
    </location>
</feature>
<proteinExistence type="predicted"/>
<dbReference type="GO" id="GO:0048487">
    <property type="term" value="F:beta-tubulin binding"/>
    <property type="evidence" value="ECO:0007669"/>
    <property type="project" value="InterPro"/>
</dbReference>
<keyword evidence="1" id="KW-0175">Coiled coil</keyword>
<feature type="coiled-coil region" evidence="1">
    <location>
        <begin position="289"/>
        <end position="348"/>
    </location>
</feature>
<dbReference type="GO" id="GO:0005929">
    <property type="term" value="C:cilium"/>
    <property type="evidence" value="ECO:0007669"/>
    <property type="project" value="TreeGrafter"/>
</dbReference>
<feature type="region of interest" description="Disordered" evidence="2">
    <location>
        <begin position="1"/>
        <end position="20"/>
    </location>
</feature>
<evidence type="ECO:0000313" key="3">
    <source>
        <dbReference type="Proteomes" id="UP000050790"/>
    </source>
</evidence>
<feature type="coiled-coil region" evidence="1">
    <location>
        <begin position="89"/>
        <end position="198"/>
    </location>
</feature>
<dbReference type="GO" id="GO:0030992">
    <property type="term" value="C:intraciliary transport particle B"/>
    <property type="evidence" value="ECO:0007669"/>
    <property type="project" value="InterPro"/>
</dbReference>
<reference evidence="4" key="1">
    <citation type="submission" date="2023-11" db="UniProtKB">
        <authorList>
            <consortium name="WormBaseParasite"/>
        </authorList>
    </citation>
    <scope>IDENTIFICATION</scope>
</reference>
<dbReference type="PANTHER" id="PTHR31432:SF0">
    <property type="entry name" value="INTRAFLAGELLAR TRANSPORT PROTEIN 74 HOMOLOG"/>
    <property type="match status" value="1"/>
</dbReference>
<dbReference type="Proteomes" id="UP000050790">
    <property type="component" value="Unassembled WGS sequence"/>
</dbReference>
<dbReference type="WBParaSite" id="SMRG1_95420.1">
    <property type="protein sequence ID" value="SMRG1_95420.1"/>
    <property type="gene ID" value="SMRG1_95420"/>
</dbReference>
<evidence type="ECO:0000313" key="4">
    <source>
        <dbReference type="WBParaSite" id="SMRG1_95420.1"/>
    </source>
</evidence>
<dbReference type="GO" id="GO:0035735">
    <property type="term" value="P:intraciliary transport involved in cilium assembly"/>
    <property type="evidence" value="ECO:0007669"/>
    <property type="project" value="TreeGrafter"/>
</dbReference>
<sequence length="603" mass="70197">MSAIRPGTASRLKSAQLQGKSGTACRAADGAKTGARGRTLGGTTLNTMVCVEDRPITQQGLGGLRNPIRGPKRQIEDKSYFLGLLRGKINKINSEIETITRQLVEKEEDNASFVQYEQMAEKLAYEIKELQGELGDYNTLVDKATLGNNVTSIEMDLEDVRAANERAERNLEMLFEDRQRKESSLKSCELELKQEQEMSEIVIQEMVDTERERYFKLKDLNIHLLNQLSEGQMELERLNTRKAELEEELLTSPIKQEAVRLFTQLHEVQSRRDQLLSEEASKTDPQIERQRLLQQVKSDNQEIAAIDKQTHEIQEKITNKEEELHLLEQQLDENYDERNQKYRELKKREQQIDEFLQTFDHAKSLEISGINEMESTIIEILNKTSNSINNFNQITSNLDIDLSSIELIIQQDKHNNQMMNNTIQYLNNNNNNNNNETEEVISHLTKERIRLNQDLLKVDHLKSKITQEMETLKKRISKMEEEIVIFSDLDKVRENEILKRQSLNEEKSRLDTYRDNLNKLNQQLSMEYSNLQTQLTGQDIYIQLTNLERRWAQHEEINYSLNEFITNKRTETDPTHLVKRAMELVKNYNEQLKSSLASKPVIA</sequence>
<protein>
    <submittedName>
        <fullName evidence="4">Intraflagellar transport protein 74 homolog</fullName>
    </submittedName>
</protein>
<feature type="coiled-coil region" evidence="1">
    <location>
        <begin position="427"/>
        <end position="534"/>
    </location>
</feature>
<evidence type="ECO:0000256" key="1">
    <source>
        <dbReference type="SAM" id="Coils"/>
    </source>
</evidence>
<dbReference type="InterPro" id="IPR029602">
    <property type="entry name" value="IFT74"/>
</dbReference>
<evidence type="ECO:0000256" key="2">
    <source>
        <dbReference type="SAM" id="MobiDB-lite"/>
    </source>
</evidence>
<dbReference type="PANTHER" id="PTHR31432">
    <property type="entry name" value="INTRAFLAGELLAR TRANSPORT PROTEIN 74 HOMOLOG"/>
    <property type="match status" value="1"/>
</dbReference>
<name>A0AA85AP02_9TREM</name>
<accession>A0AA85AP02</accession>
<dbReference type="AlphaFoldDB" id="A0AA85AP02"/>
<organism evidence="3 4">
    <name type="scientific">Schistosoma margrebowiei</name>
    <dbReference type="NCBI Taxonomy" id="48269"/>
    <lineage>
        <taxon>Eukaryota</taxon>
        <taxon>Metazoa</taxon>
        <taxon>Spiralia</taxon>
        <taxon>Lophotrochozoa</taxon>
        <taxon>Platyhelminthes</taxon>
        <taxon>Trematoda</taxon>
        <taxon>Digenea</taxon>
        <taxon>Strigeidida</taxon>
        <taxon>Schistosomatoidea</taxon>
        <taxon>Schistosomatidae</taxon>
        <taxon>Schistosoma</taxon>
    </lineage>
</organism>